<proteinExistence type="predicted"/>
<reference evidence="1 2" key="1">
    <citation type="journal article" date="2014" name="Genome Announc.">
        <title>Draft Genome Sequence of Lysobacter capsici AZ78, a Bacterium Antagonistic to Plant-Pathogenic Oomycetes.</title>
        <authorList>
            <person name="Puopolo G."/>
            <person name="Sonego P."/>
            <person name="Engelen K."/>
            <person name="Pertot I."/>
        </authorList>
    </citation>
    <scope>NUCLEOTIDE SEQUENCE [LARGE SCALE GENOMIC DNA]</scope>
    <source>
        <strain evidence="1 2">AZ78</strain>
    </source>
</reference>
<dbReference type="SFLD" id="SFLDG01129">
    <property type="entry name" value="C1.5:_HAD__Beta-PGM__Phosphata"/>
    <property type="match status" value="1"/>
</dbReference>
<dbReference type="Gene3D" id="3.40.50.1000">
    <property type="entry name" value="HAD superfamily/HAD-like"/>
    <property type="match status" value="1"/>
</dbReference>
<dbReference type="PANTHER" id="PTHR43481:SF4">
    <property type="entry name" value="GLYCEROL-1-PHOSPHATE PHOSPHOHYDROLASE 1-RELATED"/>
    <property type="match status" value="1"/>
</dbReference>
<dbReference type="InterPro" id="IPR006439">
    <property type="entry name" value="HAD-SF_hydro_IA"/>
</dbReference>
<evidence type="ECO:0000313" key="1">
    <source>
        <dbReference type="EMBL" id="KWS04759.1"/>
    </source>
</evidence>
<evidence type="ECO:0000313" key="2">
    <source>
        <dbReference type="Proteomes" id="UP000023435"/>
    </source>
</evidence>
<sequence length="247" mass="26054">MVDPLDSRGPIVIDPTPIDFFPAAVLFDMDGLMLDSERAMLATWRAAALAESIQADDALWLSMVGVHDRASFAMLSERLGEDAATRLRAAGDRLYDAQVAAGLPHKDGLIALLDLLDAHGIAKAVATSTRRKRAVAKLEASGLIDRFAVIVTGSDVEHPKPAPDIYLSAARHLGVDPRDCLVLEDSEPGVRAALAAGATPIQVPDLVAPSAELRGFGHRIAGSLVQVRGMLEAVLVERGQVGVAFGA</sequence>
<dbReference type="AlphaFoldDB" id="A0A108U914"/>
<dbReference type="GO" id="GO:0050308">
    <property type="term" value="F:sugar-phosphatase activity"/>
    <property type="evidence" value="ECO:0007669"/>
    <property type="project" value="TreeGrafter"/>
</dbReference>
<keyword evidence="2" id="KW-1185">Reference proteome</keyword>
<dbReference type="NCBIfam" id="TIGR01509">
    <property type="entry name" value="HAD-SF-IA-v3"/>
    <property type="match status" value="1"/>
</dbReference>
<comment type="caution">
    <text evidence="1">The sequence shown here is derived from an EMBL/GenBank/DDBJ whole genome shotgun (WGS) entry which is preliminary data.</text>
</comment>
<dbReference type="Gene3D" id="1.10.150.240">
    <property type="entry name" value="Putative phosphatase, domain 2"/>
    <property type="match status" value="1"/>
</dbReference>
<dbReference type="InterPro" id="IPR023214">
    <property type="entry name" value="HAD_sf"/>
</dbReference>
<organism evidence="1 2">
    <name type="scientific">Lysobacter capsici AZ78</name>
    <dbReference type="NCBI Taxonomy" id="1444315"/>
    <lineage>
        <taxon>Bacteria</taxon>
        <taxon>Pseudomonadati</taxon>
        <taxon>Pseudomonadota</taxon>
        <taxon>Gammaproteobacteria</taxon>
        <taxon>Lysobacterales</taxon>
        <taxon>Lysobacteraceae</taxon>
        <taxon>Lysobacter</taxon>
    </lineage>
</organism>
<dbReference type="InterPro" id="IPR051806">
    <property type="entry name" value="HAD-like_SPP"/>
</dbReference>
<keyword evidence="1" id="KW-0378">Hydrolase</keyword>
<dbReference type="InterPro" id="IPR036412">
    <property type="entry name" value="HAD-like_sf"/>
</dbReference>
<dbReference type="Pfam" id="PF00702">
    <property type="entry name" value="Hydrolase"/>
    <property type="match status" value="1"/>
</dbReference>
<dbReference type="InterPro" id="IPR023198">
    <property type="entry name" value="PGP-like_dom2"/>
</dbReference>
<protein>
    <submittedName>
        <fullName evidence="1">HAD-superfamily hydrolase, subfamily IA, variant 3</fullName>
    </submittedName>
</protein>
<gene>
    <name evidence="1" type="ORF">AZ78_2309</name>
</gene>
<dbReference type="EMBL" id="JAJA02000001">
    <property type="protein sequence ID" value="KWS04759.1"/>
    <property type="molecule type" value="Genomic_DNA"/>
</dbReference>
<name>A0A108U914_9GAMM</name>
<dbReference type="SFLD" id="SFLDS00003">
    <property type="entry name" value="Haloacid_Dehalogenase"/>
    <property type="match status" value="1"/>
</dbReference>
<accession>A0A108U914</accession>
<dbReference type="PANTHER" id="PTHR43481">
    <property type="entry name" value="FRUCTOSE-1-PHOSPHATE PHOSPHATASE"/>
    <property type="match status" value="1"/>
</dbReference>
<dbReference type="Proteomes" id="UP000023435">
    <property type="component" value="Unassembled WGS sequence"/>
</dbReference>
<dbReference type="SUPFAM" id="SSF56784">
    <property type="entry name" value="HAD-like"/>
    <property type="match status" value="1"/>
</dbReference>